<dbReference type="Gene3D" id="3.30.200.20">
    <property type="entry name" value="Phosphorylase Kinase, domain 1"/>
    <property type="match status" value="1"/>
</dbReference>
<evidence type="ECO:0000256" key="2">
    <source>
        <dbReference type="ARBA" id="ARBA00004123"/>
    </source>
</evidence>
<reference evidence="24" key="4">
    <citation type="submission" date="2025-08" db="UniProtKB">
        <authorList>
            <consortium name="Ensembl"/>
        </authorList>
    </citation>
    <scope>IDENTIFICATION</scope>
</reference>
<feature type="compositionally biased region" description="Low complexity" evidence="22">
    <location>
        <begin position="367"/>
        <end position="377"/>
    </location>
</feature>
<comment type="subcellular location">
    <subcellularLocation>
        <location evidence="1">Cytoplasm</location>
        <location evidence="1">Cytoskeleton</location>
        <location evidence="1">Cilium basal body</location>
    </subcellularLocation>
    <subcellularLocation>
        <location evidence="3">Cytoplasm</location>
        <location evidence="3">Cytoskeleton</location>
        <location evidence="3">Microtubule organizing center</location>
        <location evidence="3">Centrosome</location>
    </subcellularLocation>
    <subcellularLocation>
        <location evidence="2">Nucleus</location>
    </subcellularLocation>
</comment>
<evidence type="ECO:0000256" key="1">
    <source>
        <dbReference type="ARBA" id="ARBA00004120"/>
    </source>
</evidence>
<reference evidence="24" key="5">
    <citation type="submission" date="2025-09" db="UniProtKB">
        <authorList>
            <consortium name="Ensembl"/>
        </authorList>
    </citation>
    <scope>IDENTIFICATION</scope>
</reference>
<keyword evidence="8" id="KW-0597">Phosphoprotein</keyword>
<feature type="compositionally biased region" description="Polar residues" evidence="22">
    <location>
        <begin position="387"/>
        <end position="401"/>
    </location>
</feature>
<name>A0A4W3HZZ1_CALMI</name>
<feature type="region of interest" description="Disordered" evidence="22">
    <location>
        <begin position="869"/>
        <end position="890"/>
    </location>
</feature>
<dbReference type="GeneID" id="103177491"/>
<evidence type="ECO:0000256" key="22">
    <source>
        <dbReference type="SAM" id="MobiDB-lite"/>
    </source>
</evidence>
<keyword evidence="6" id="KW-0963">Cytoplasm</keyword>
<reference evidence="25" key="1">
    <citation type="journal article" date="2006" name="Science">
        <title>Ancient noncoding elements conserved in the human genome.</title>
        <authorList>
            <person name="Venkatesh B."/>
            <person name="Kirkness E.F."/>
            <person name="Loh Y.H."/>
            <person name="Halpern A.L."/>
            <person name="Lee A.P."/>
            <person name="Johnson J."/>
            <person name="Dandona N."/>
            <person name="Viswanathan L.D."/>
            <person name="Tay A."/>
            <person name="Venter J.C."/>
            <person name="Strausberg R.L."/>
            <person name="Brenner S."/>
        </authorList>
    </citation>
    <scope>NUCLEOTIDE SEQUENCE [LARGE SCALE GENOMIC DNA]</scope>
</reference>
<feature type="domain" description="Protein kinase" evidence="23">
    <location>
        <begin position="13"/>
        <end position="297"/>
    </location>
</feature>
<evidence type="ECO:0000256" key="3">
    <source>
        <dbReference type="ARBA" id="ARBA00004300"/>
    </source>
</evidence>
<evidence type="ECO:0000256" key="17">
    <source>
        <dbReference type="ARBA" id="ARBA00048367"/>
    </source>
</evidence>
<feature type="region of interest" description="Disordered" evidence="22">
    <location>
        <begin position="507"/>
        <end position="611"/>
    </location>
</feature>
<dbReference type="GO" id="GO:0005524">
    <property type="term" value="F:ATP binding"/>
    <property type="evidence" value="ECO:0007669"/>
    <property type="project" value="UniProtKB-UniRule"/>
</dbReference>
<organism evidence="24 25">
    <name type="scientific">Callorhinchus milii</name>
    <name type="common">Ghost shark</name>
    <dbReference type="NCBI Taxonomy" id="7868"/>
    <lineage>
        <taxon>Eukaryota</taxon>
        <taxon>Metazoa</taxon>
        <taxon>Chordata</taxon>
        <taxon>Craniata</taxon>
        <taxon>Vertebrata</taxon>
        <taxon>Chondrichthyes</taxon>
        <taxon>Holocephali</taxon>
        <taxon>Chimaeriformes</taxon>
        <taxon>Callorhinchidae</taxon>
        <taxon>Callorhinchus</taxon>
    </lineage>
</organism>
<dbReference type="AlphaFoldDB" id="A0A4W3HZZ1"/>
<keyword evidence="9" id="KW-0808">Transferase</keyword>
<dbReference type="FunFam" id="3.30.200.20:FF:001093">
    <property type="entry name" value="Cyclin-dependent kinase-like 5"/>
    <property type="match status" value="1"/>
</dbReference>
<feature type="compositionally biased region" description="Basic and acidic residues" evidence="22">
    <location>
        <begin position="871"/>
        <end position="887"/>
    </location>
</feature>
<keyword evidence="11" id="KW-0418">Kinase</keyword>
<dbReference type="InterPro" id="IPR000719">
    <property type="entry name" value="Prot_kinase_dom"/>
</dbReference>
<evidence type="ECO:0000259" key="23">
    <source>
        <dbReference type="PROSITE" id="PS50011"/>
    </source>
</evidence>
<evidence type="ECO:0000256" key="15">
    <source>
        <dbReference type="ARBA" id="ARBA00023273"/>
    </source>
</evidence>
<dbReference type="GO" id="GO:0005634">
    <property type="term" value="C:nucleus"/>
    <property type="evidence" value="ECO:0007669"/>
    <property type="project" value="UniProtKB-SubCell"/>
</dbReference>
<evidence type="ECO:0000256" key="19">
    <source>
        <dbReference type="ARBA" id="ARBA00066155"/>
    </source>
</evidence>
<dbReference type="InParanoid" id="A0A4W3HZZ1"/>
<evidence type="ECO:0000256" key="13">
    <source>
        <dbReference type="ARBA" id="ARBA00023212"/>
    </source>
</evidence>
<evidence type="ECO:0000256" key="18">
    <source>
        <dbReference type="ARBA" id="ARBA00053703"/>
    </source>
</evidence>
<dbReference type="OMA" id="EIRIHPM"/>
<proteinExistence type="inferred from homology"/>
<evidence type="ECO:0000313" key="24">
    <source>
        <dbReference type="Ensembl" id="ENSCMIP00000023129.1"/>
    </source>
</evidence>
<keyword evidence="13" id="KW-0206">Cytoskeleton</keyword>
<evidence type="ECO:0000256" key="14">
    <source>
        <dbReference type="ARBA" id="ARBA00023242"/>
    </source>
</evidence>
<accession>A0A4W3HZZ1</accession>
<comment type="similarity">
    <text evidence="4">Belongs to the protein kinase superfamily. CMGC Ser/Thr protein kinase family. CDC2/CDKX subfamily.</text>
</comment>
<evidence type="ECO:0000256" key="11">
    <source>
        <dbReference type="ARBA" id="ARBA00022777"/>
    </source>
</evidence>
<dbReference type="CTD" id="6792"/>
<keyword evidence="14" id="KW-0539">Nucleus</keyword>
<dbReference type="PANTHER" id="PTHR24056">
    <property type="entry name" value="CELL DIVISION PROTEIN KINASE"/>
    <property type="match status" value="1"/>
</dbReference>
<reference evidence="25" key="3">
    <citation type="journal article" date="2014" name="Nature">
        <title>Elephant shark genome provides unique insights into gnathostome evolution.</title>
        <authorList>
            <consortium name="International Elephant Shark Genome Sequencing Consortium"/>
            <person name="Venkatesh B."/>
            <person name="Lee A.P."/>
            <person name="Ravi V."/>
            <person name="Maurya A.K."/>
            <person name="Lian M.M."/>
            <person name="Swann J.B."/>
            <person name="Ohta Y."/>
            <person name="Flajnik M.F."/>
            <person name="Sutoh Y."/>
            <person name="Kasahara M."/>
            <person name="Hoon S."/>
            <person name="Gangu V."/>
            <person name="Roy S.W."/>
            <person name="Irimia M."/>
            <person name="Korzh V."/>
            <person name="Kondrychyn I."/>
            <person name="Lim Z.W."/>
            <person name="Tay B.H."/>
            <person name="Tohari S."/>
            <person name="Kong K.W."/>
            <person name="Ho S."/>
            <person name="Lorente-Galdos B."/>
            <person name="Quilez J."/>
            <person name="Marques-Bonet T."/>
            <person name="Raney B.J."/>
            <person name="Ingham P.W."/>
            <person name="Tay A."/>
            <person name="Hillier L.W."/>
            <person name="Minx P."/>
            <person name="Boehm T."/>
            <person name="Wilson R.K."/>
            <person name="Brenner S."/>
            <person name="Warren W.C."/>
        </authorList>
    </citation>
    <scope>NUCLEOTIDE SEQUENCE [LARGE SCALE GENOMIC DNA]</scope>
</reference>
<dbReference type="FunFam" id="1.10.510.10:FF:000127">
    <property type="entry name" value="Putative cyclin-dependent kinase-like 5"/>
    <property type="match status" value="1"/>
</dbReference>
<feature type="compositionally biased region" description="Polar residues" evidence="22">
    <location>
        <begin position="936"/>
        <end position="945"/>
    </location>
</feature>
<dbReference type="Gene3D" id="1.10.510.10">
    <property type="entry name" value="Transferase(Phosphotransferase) domain 1"/>
    <property type="match status" value="1"/>
</dbReference>
<dbReference type="PROSITE" id="PS00107">
    <property type="entry name" value="PROTEIN_KINASE_ATP"/>
    <property type="match status" value="1"/>
</dbReference>
<keyword evidence="12 21" id="KW-0067">ATP-binding</keyword>
<evidence type="ECO:0000256" key="16">
    <source>
        <dbReference type="ARBA" id="ARBA00047811"/>
    </source>
</evidence>
<dbReference type="PROSITE" id="PS50011">
    <property type="entry name" value="PROTEIN_KINASE_DOM"/>
    <property type="match status" value="1"/>
</dbReference>
<evidence type="ECO:0000256" key="9">
    <source>
        <dbReference type="ARBA" id="ARBA00022679"/>
    </source>
</evidence>
<dbReference type="GO" id="GO:0004693">
    <property type="term" value="F:cyclin-dependent protein serine/threonine kinase activity"/>
    <property type="evidence" value="ECO:0007669"/>
    <property type="project" value="UniProtKB-EC"/>
</dbReference>
<dbReference type="KEGG" id="cmk:103177491"/>
<comment type="function">
    <text evidence="18">Mediates phosphorylation of MECP2. May regulate ciliogenesis.</text>
</comment>
<comment type="catalytic activity">
    <reaction evidence="17">
        <text>L-seryl-[protein] + ATP = O-phospho-L-seryl-[protein] + ADP + H(+)</text>
        <dbReference type="Rhea" id="RHEA:17989"/>
        <dbReference type="Rhea" id="RHEA-COMP:9863"/>
        <dbReference type="Rhea" id="RHEA-COMP:11604"/>
        <dbReference type="ChEBI" id="CHEBI:15378"/>
        <dbReference type="ChEBI" id="CHEBI:29999"/>
        <dbReference type="ChEBI" id="CHEBI:30616"/>
        <dbReference type="ChEBI" id="CHEBI:83421"/>
        <dbReference type="ChEBI" id="CHEBI:456216"/>
        <dbReference type="EC" id="2.7.11.22"/>
    </reaction>
</comment>
<dbReference type="STRING" id="7868.ENSCMIP00000023129"/>
<keyword evidence="10 21" id="KW-0547">Nucleotide-binding</keyword>
<evidence type="ECO:0000256" key="10">
    <source>
        <dbReference type="ARBA" id="ARBA00022741"/>
    </source>
</evidence>
<feature type="binding site" evidence="21">
    <location>
        <position position="43"/>
    </location>
    <ligand>
        <name>ATP</name>
        <dbReference type="ChEBI" id="CHEBI:30616"/>
    </ligand>
</feature>
<feature type="compositionally biased region" description="Basic and acidic residues" evidence="22">
    <location>
        <begin position="408"/>
        <end position="426"/>
    </location>
</feature>
<keyword evidence="15" id="KW-0966">Cell projection</keyword>
<evidence type="ECO:0000256" key="21">
    <source>
        <dbReference type="PROSITE-ProRule" id="PRU10141"/>
    </source>
</evidence>
<dbReference type="InterPro" id="IPR011009">
    <property type="entry name" value="Kinase-like_dom_sf"/>
</dbReference>
<evidence type="ECO:0000256" key="4">
    <source>
        <dbReference type="ARBA" id="ARBA00006485"/>
    </source>
</evidence>
<reference evidence="25" key="2">
    <citation type="journal article" date="2007" name="PLoS Biol.">
        <title>Survey sequencing and comparative analysis of the elephant shark (Callorhinchus milii) genome.</title>
        <authorList>
            <person name="Venkatesh B."/>
            <person name="Kirkness E.F."/>
            <person name="Loh Y.H."/>
            <person name="Halpern A.L."/>
            <person name="Lee A.P."/>
            <person name="Johnson J."/>
            <person name="Dandona N."/>
            <person name="Viswanathan L.D."/>
            <person name="Tay A."/>
            <person name="Venter J.C."/>
            <person name="Strausberg R.L."/>
            <person name="Brenner S."/>
        </authorList>
    </citation>
    <scope>NUCLEOTIDE SEQUENCE [LARGE SCALE GENOMIC DNA]</scope>
</reference>
<dbReference type="InterPro" id="IPR008271">
    <property type="entry name" value="Ser/Thr_kinase_AS"/>
</dbReference>
<evidence type="ECO:0000256" key="8">
    <source>
        <dbReference type="ARBA" id="ARBA00022553"/>
    </source>
</evidence>
<feature type="compositionally biased region" description="Polar residues" evidence="22">
    <location>
        <begin position="529"/>
        <end position="548"/>
    </location>
</feature>
<evidence type="ECO:0000256" key="7">
    <source>
        <dbReference type="ARBA" id="ARBA00022527"/>
    </source>
</evidence>
<feature type="region of interest" description="Disordered" evidence="22">
    <location>
        <begin position="802"/>
        <end position="822"/>
    </location>
</feature>
<comment type="catalytic activity">
    <reaction evidence="16">
        <text>L-threonyl-[protein] + ATP = O-phospho-L-threonyl-[protein] + ADP + H(+)</text>
        <dbReference type="Rhea" id="RHEA:46608"/>
        <dbReference type="Rhea" id="RHEA-COMP:11060"/>
        <dbReference type="Rhea" id="RHEA-COMP:11605"/>
        <dbReference type="ChEBI" id="CHEBI:15378"/>
        <dbReference type="ChEBI" id="CHEBI:30013"/>
        <dbReference type="ChEBI" id="CHEBI:30616"/>
        <dbReference type="ChEBI" id="CHEBI:61977"/>
        <dbReference type="ChEBI" id="CHEBI:456216"/>
        <dbReference type="EC" id="2.7.11.22"/>
    </reaction>
</comment>
<dbReference type="GeneTree" id="ENSGT00940000157355"/>
<feature type="compositionally biased region" description="Polar residues" evidence="22">
    <location>
        <begin position="324"/>
        <end position="350"/>
    </location>
</feature>
<dbReference type="GO" id="GO:0032839">
    <property type="term" value="C:dendrite cytoplasm"/>
    <property type="evidence" value="ECO:0007669"/>
    <property type="project" value="TreeGrafter"/>
</dbReference>
<keyword evidence="7" id="KW-0723">Serine/threonine-protein kinase</keyword>
<feature type="compositionally biased region" description="Polar residues" evidence="22">
    <location>
        <begin position="971"/>
        <end position="991"/>
    </location>
</feature>
<dbReference type="InterPro" id="IPR017441">
    <property type="entry name" value="Protein_kinase_ATP_BS"/>
</dbReference>
<comment type="subunit">
    <text evidence="19">Interacts with MECP2.</text>
</comment>
<dbReference type="OrthoDB" id="9929178at2759"/>
<feature type="region of interest" description="Disordered" evidence="22">
    <location>
        <begin position="927"/>
        <end position="998"/>
    </location>
</feature>
<dbReference type="Pfam" id="PF00069">
    <property type="entry name" value="Pkinase"/>
    <property type="match status" value="1"/>
</dbReference>
<evidence type="ECO:0000256" key="6">
    <source>
        <dbReference type="ARBA" id="ARBA00022490"/>
    </source>
</evidence>
<protein>
    <recommendedName>
        <fullName evidence="20">Cyclin-dependent kinase-like 5</fullName>
        <ecNumber evidence="5">2.7.11.22</ecNumber>
    </recommendedName>
</protein>
<dbReference type="SMART" id="SM00220">
    <property type="entry name" value="S_TKc"/>
    <property type="match status" value="1"/>
</dbReference>
<dbReference type="SUPFAM" id="SSF56112">
    <property type="entry name" value="Protein kinase-like (PK-like)"/>
    <property type="match status" value="1"/>
</dbReference>
<dbReference type="Ensembl" id="ENSCMIT00000023526.1">
    <property type="protein sequence ID" value="ENSCMIP00000023129.1"/>
    <property type="gene ID" value="ENSCMIG00000010376.1"/>
</dbReference>
<evidence type="ECO:0000256" key="20">
    <source>
        <dbReference type="ARBA" id="ARBA00068080"/>
    </source>
</evidence>
<sequence length="1015" mass="114491">MKITDIGNVMNKFEVLGVVGEGAYGVVLKCRHKETNEIVAIKKFKDSEENEEVKETTLRELKMLRTLKQENIVELKEAFRRRGKLYLVFEYVEKNMLELLEEMPNGVQPEKAKNYIYQLIKAIDWCHKNDIVHRDIKPENLLISHKDMLKLCDFGFARNLSEGSNANYTEYVATRWYRSPELLLGAPYGKAVDMWSVGCILGELSDGQPLFPGESEIDQLYTIQRVLGPLPPEQMKLFYSNPRFHGLRFPAVNHPQTLERRYLGVINGVTLDLMKNLLKLDPSERYLTEQSLNHSAFQTQRLLYRSGGTSPSRSSKRKPHHSDSSGGSNRNHGSKNASTRADNRDQQNLGVSFKRGDESHDGFSNGSSIPLSPSLIPHQDYQHSKRNLSGNKELTNNNLSHIPSPRLTSKEVHSKSKTDFKAEQKTAEGPGAKYLKANTKSEKNRHSFIDMPPNKTGTLPMEKPNRHSYIEPIQGSVTQQPKNSALLTPSKTYRTLSDSRSVGNLSEMRMHGEDPSSKYFPSSCLELNAPNNVTPTGPSENRSPQNPAALSKGLETRRSITRHSTNEDELKVPSGHLEGVHSHSISAPHESFPYDLNYPSPYASKPRSQRRSLYIPRKQGSESGSGVMGQVPVRTNSLQMLSPQMQHARTALNRGSVGSSREDCADVPGTEQAFPDGKHSRPLIKDSTRDNAMPFHSHQHQIEPGGYHDLHSEDGLSTKENKYVFSETVPRDRRVRSYYDDYSSLEGTFERGPINVPMASNAKSKHSKRHTAFDLWKSTENLNINPPEPTKEKGKGFFRAIKKKKKKSQTTENNDGENPSIRKSLFPLFNAKNHLKNISSSRKLPVVNLPMMPSGDGQDRLALQKAINSRQNRERDWPSDKMEEVPSQKHPLRSLRKFLQLPISSNHSTPSDVRFQPLPNQLAKSSFGEGRIHPGQTHNSSFRQDSQGKHRSTFQLPGQMEPIWHVLPSGRTGNDGTMNSDPMTSKSSQNDHSLHLNRTARLRMPNLNDLKETAL</sequence>
<dbReference type="EC" id="2.7.11.22" evidence="5"/>
<feature type="region of interest" description="Disordered" evidence="22">
    <location>
        <begin position="305"/>
        <end position="462"/>
    </location>
</feature>
<feature type="compositionally biased region" description="Basic and acidic residues" evidence="22">
    <location>
        <begin position="439"/>
        <end position="448"/>
    </location>
</feature>
<keyword evidence="25" id="KW-1185">Reference proteome</keyword>
<dbReference type="CDD" id="cd07848">
    <property type="entry name" value="STKc_CDKL5"/>
    <property type="match status" value="1"/>
</dbReference>
<dbReference type="Proteomes" id="UP000314986">
    <property type="component" value="Unassembled WGS sequence"/>
</dbReference>
<dbReference type="PANTHER" id="PTHR24056:SF111">
    <property type="entry name" value="CYCLIN-DEPENDENT KINASE-LIKE 5"/>
    <property type="match status" value="1"/>
</dbReference>
<evidence type="ECO:0000256" key="12">
    <source>
        <dbReference type="ARBA" id="ARBA00022840"/>
    </source>
</evidence>
<dbReference type="InterPro" id="IPR050108">
    <property type="entry name" value="CDK"/>
</dbReference>
<dbReference type="GO" id="GO:0005813">
    <property type="term" value="C:centrosome"/>
    <property type="evidence" value="ECO:0007669"/>
    <property type="project" value="UniProtKB-SubCell"/>
</dbReference>
<evidence type="ECO:0000313" key="25">
    <source>
        <dbReference type="Proteomes" id="UP000314986"/>
    </source>
</evidence>
<feature type="region of interest" description="Disordered" evidence="22">
    <location>
        <begin position="654"/>
        <end position="682"/>
    </location>
</feature>
<gene>
    <name evidence="24" type="primary">cdkl5</name>
</gene>
<feature type="compositionally biased region" description="Basic and acidic residues" evidence="22">
    <location>
        <begin position="554"/>
        <end position="571"/>
    </location>
</feature>
<dbReference type="GO" id="GO:0045773">
    <property type="term" value="P:positive regulation of axon extension"/>
    <property type="evidence" value="ECO:0007669"/>
    <property type="project" value="TreeGrafter"/>
</dbReference>
<dbReference type="RefSeq" id="XP_042190297.1">
    <property type="nucleotide sequence ID" value="XM_042334363.1"/>
</dbReference>
<dbReference type="GO" id="GO:0050773">
    <property type="term" value="P:regulation of dendrite development"/>
    <property type="evidence" value="ECO:0007669"/>
    <property type="project" value="TreeGrafter"/>
</dbReference>
<dbReference type="PROSITE" id="PS00108">
    <property type="entry name" value="PROTEIN_KINASE_ST"/>
    <property type="match status" value="1"/>
</dbReference>
<evidence type="ECO:0000256" key="5">
    <source>
        <dbReference type="ARBA" id="ARBA00012425"/>
    </source>
</evidence>